<dbReference type="GO" id="GO:0003998">
    <property type="term" value="F:acylphosphatase activity"/>
    <property type="evidence" value="ECO:0007669"/>
    <property type="project" value="UniProtKB-EC"/>
</dbReference>
<reference evidence="9" key="1">
    <citation type="submission" date="2018-12" db="EMBL/GenBank/DDBJ databases">
        <authorList>
            <person name="Yazar S."/>
        </authorList>
    </citation>
    <scope>NUCLEOTIDE SEQUENCE [LARGE SCALE GENOMIC DNA]</scope>
</reference>
<dbReference type="SUPFAM" id="SSF54975">
    <property type="entry name" value="Acylphosphatase/BLUF domain-like"/>
    <property type="match status" value="1"/>
</dbReference>
<dbReference type="PROSITE" id="PS00151">
    <property type="entry name" value="ACYLPHOSPHATASE_2"/>
    <property type="match status" value="1"/>
</dbReference>
<evidence type="ECO:0000313" key="8">
    <source>
        <dbReference type="Ensembl" id="ENSVURP00010023658.1"/>
    </source>
</evidence>
<reference evidence="8" key="3">
    <citation type="submission" date="2025-09" db="UniProtKB">
        <authorList>
            <consortium name="Ensembl"/>
        </authorList>
    </citation>
    <scope>IDENTIFICATION</scope>
</reference>
<dbReference type="PROSITE" id="PS51160">
    <property type="entry name" value="ACYLPHOSPHATASE_3"/>
    <property type="match status" value="1"/>
</dbReference>
<dbReference type="Gene3D" id="3.30.70.100">
    <property type="match status" value="1"/>
</dbReference>
<evidence type="ECO:0000256" key="4">
    <source>
        <dbReference type="PROSITE-ProRule" id="PRU00520"/>
    </source>
</evidence>
<dbReference type="PROSITE" id="PS00150">
    <property type="entry name" value="ACYLPHOSPHATASE_1"/>
    <property type="match status" value="1"/>
</dbReference>
<dbReference type="InterPro" id="IPR036046">
    <property type="entry name" value="Acylphosphatase-like_dom_sf"/>
</dbReference>
<dbReference type="InterPro" id="IPR001792">
    <property type="entry name" value="Acylphosphatase-like_dom"/>
</dbReference>
<comment type="catalytic activity">
    <reaction evidence="3 4 5">
        <text>an acyl phosphate + H2O = a carboxylate + phosphate + H(+)</text>
        <dbReference type="Rhea" id="RHEA:14965"/>
        <dbReference type="ChEBI" id="CHEBI:15377"/>
        <dbReference type="ChEBI" id="CHEBI:15378"/>
        <dbReference type="ChEBI" id="CHEBI:29067"/>
        <dbReference type="ChEBI" id="CHEBI:43474"/>
        <dbReference type="ChEBI" id="CHEBI:59918"/>
        <dbReference type="EC" id="3.6.1.7"/>
    </reaction>
</comment>
<evidence type="ECO:0000256" key="2">
    <source>
        <dbReference type="ARBA" id="ARBA00022801"/>
    </source>
</evidence>
<dbReference type="OMA" id="QIMQEWL"/>
<dbReference type="AlphaFoldDB" id="A0A4X2LI83"/>
<proteinExistence type="inferred from homology"/>
<dbReference type="PANTHER" id="PTHR10029:SF21">
    <property type="entry name" value="ACYLPHOSPHATASE-1"/>
    <property type="match status" value="1"/>
</dbReference>
<reference evidence="8" key="2">
    <citation type="submission" date="2025-08" db="UniProtKB">
        <authorList>
            <consortium name="Ensembl"/>
        </authorList>
    </citation>
    <scope>IDENTIFICATION</scope>
</reference>
<keyword evidence="9" id="KW-1185">Reference proteome</keyword>
<accession>A0A4X2LI83</accession>
<gene>
    <name evidence="8" type="primary">ACYP1</name>
</gene>
<evidence type="ECO:0000256" key="5">
    <source>
        <dbReference type="RuleBase" id="RU000553"/>
    </source>
</evidence>
<evidence type="ECO:0000256" key="1">
    <source>
        <dbReference type="ARBA" id="ARBA00005614"/>
    </source>
</evidence>
<dbReference type="CTD" id="97"/>
<dbReference type="Pfam" id="PF00708">
    <property type="entry name" value="Acylphosphatase"/>
    <property type="match status" value="1"/>
</dbReference>
<sequence length="157" mass="17469">MHLETEAGALIVLERDKPRFAPKSLWRRVPVCAYLAALGMLVSSLSSLSSVISSSGLTMAEGHTLLSVDYEIFGKVQGVFFRKYTQAEGKKLGLVGWVQNTDQGTVQGQIQGPTVQVQIMQEWLKTKGSPKSRIDKAKFHNEKVIPKLEHKDFEIVK</sequence>
<dbReference type="RefSeq" id="XP_027700675.1">
    <property type="nucleotide sequence ID" value="XM_027844874.1"/>
</dbReference>
<feature type="active site" evidence="4">
    <location>
        <position position="100"/>
    </location>
</feature>
<dbReference type="PRINTS" id="PR00112">
    <property type="entry name" value="ACYLPHPHTASE"/>
</dbReference>
<dbReference type="Proteomes" id="UP000314987">
    <property type="component" value="Unassembled WGS sequence"/>
</dbReference>
<dbReference type="STRING" id="29139.ENSVURP00010023658"/>
<dbReference type="Ensembl" id="ENSVURT00010026926.1">
    <property type="protein sequence ID" value="ENSVURP00010023658.1"/>
    <property type="gene ID" value="ENSVURG00010018133.1"/>
</dbReference>
<protein>
    <recommendedName>
        <fullName evidence="4 5">Acylphosphatase</fullName>
        <ecNumber evidence="4 5">3.6.1.7</ecNumber>
    </recommendedName>
</protein>
<organism evidence="8 9">
    <name type="scientific">Vombatus ursinus</name>
    <name type="common">Common wombat</name>
    <dbReference type="NCBI Taxonomy" id="29139"/>
    <lineage>
        <taxon>Eukaryota</taxon>
        <taxon>Metazoa</taxon>
        <taxon>Chordata</taxon>
        <taxon>Craniata</taxon>
        <taxon>Vertebrata</taxon>
        <taxon>Euteleostomi</taxon>
        <taxon>Mammalia</taxon>
        <taxon>Metatheria</taxon>
        <taxon>Diprotodontia</taxon>
        <taxon>Vombatidae</taxon>
        <taxon>Vombatus</taxon>
    </lineage>
</organism>
<dbReference type="EC" id="3.6.1.7" evidence="4 5"/>
<comment type="similarity">
    <text evidence="1 6">Belongs to the acylphosphatase family.</text>
</comment>
<evidence type="ECO:0000256" key="3">
    <source>
        <dbReference type="ARBA" id="ARBA00047645"/>
    </source>
</evidence>
<keyword evidence="2 4" id="KW-0378">Hydrolase</keyword>
<dbReference type="InterPro" id="IPR020456">
    <property type="entry name" value="Acylphosphatase"/>
</dbReference>
<dbReference type="PANTHER" id="PTHR10029">
    <property type="entry name" value="ACYLPHOSPHATASE"/>
    <property type="match status" value="1"/>
</dbReference>
<feature type="domain" description="Acylphosphatase-like" evidence="7">
    <location>
        <begin position="67"/>
        <end position="157"/>
    </location>
</feature>
<evidence type="ECO:0000256" key="6">
    <source>
        <dbReference type="RuleBase" id="RU004168"/>
    </source>
</evidence>
<name>A0A4X2LI83_VOMUR</name>
<dbReference type="GeneTree" id="ENSGT00390000011103"/>
<feature type="active site" evidence="4">
    <location>
        <position position="82"/>
    </location>
</feature>
<evidence type="ECO:0000313" key="9">
    <source>
        <dbReference type="Proteomes" id="UP000314987"/>
    </source>
</evidence>
<dbReference type="FunFam" id="3.30.70.100:FF:000011">
    <property type="entry name" value="Acylphosphatase"/>
    <property type="match status" value="1"/>
</dbReference>
<dbReference type="InterPro" id="IPR017968">
    <property type="entry name" value="Acylphosphatase_CS"/>
</dbReference>
<evidence type="ECO:0000259" key="7">
    <source>
        <dbReference type="PROSITE" id="PS51160"/>
    </source>
</evidence>
<dbReference type="GeneID" id="114030135"/>